<evidence type="ECO:0000313" key="5">
    <source>
        <dbReference type="EMBL" id="RHF73759.1"/>
    </source>
</evidence>
<dbReference type="Pfam" id="PF07702">
    <property type="entry name" value="UTRA"/>
    <property type="match status" value="1"/>
</dbReference>
<dbReference type="Gene3D" id="1.10.10.10">
    <property type="entry name" value="Winged helix-like DNA-binding domain superfamily/Winged helix DNA-binding domain"/>
    <property type="match status" value="1"/>
</dbReference>
<dbReference type="PROSITE" id="PS50949">
    <property type="entry name" value="HTH_GNTR"/>
    <property type="match status" value="1"/>
</dbReference>
<keyword evidence="1" id="KW-0805">Transcription regulation</keyword>
<dbReference type="Proteomes" id="UP000284676">
    <property type="component" value="Unassembled WGS sequence"/>
</dbReference>
<dbReference type="InterPro" id="IPR036390">
    <property type="entry name" value="WH_DNA-bd_sf"/>
</dbReference>
<dbReference type="CDD" id="cd07377">
    <property type="entry name" value="WHTH_GntR"/>
    <property type="match status" value="1"/>
</dbReference>
<dbReference type="EMBL" id="QRHL01000003">
    <property type="protein sequence ID" value="RHF73759.1"/>
    <property type="molecule type" value="Genomic_DNA"/>
</dbReference>
<reference evidence="5 6" key="1">
    <citation type="submission" date="2018-08" db="EMBL/GenBank/DDBJ databases">
        <title>A genome reference for cultivated species of the human gut microbiota.</title>
        <authorList>
            <person name="Zou Y."/>
            <person name="Xue W."/>
            <person name="Luo G."/>
        </authorList>
    </citation>
    <scope>NUCLEOTIDE SEQUENCE [LARGE SCALE GENOMIC DNA]</scope>
    <source>
        <strain evidence="5 6">AM25-1</strain>
    </source>
</reference>
<dbReference type="GO" id="GO:0003700">
    <property type="term" value="F:DNA-binding transcription factor activity"/>
    <property type="evidence" value="ECO:0007669"/>
    <property type="project" value="InterPro"/>
</dbReference>
<evidence type="ECO:0000256" key="2">
    <source>
        <dbReference type="ARBA" id="ARBA00023125"/>
    </source>
</evidence>
<dbReference type="SUPFAM" id="SSF64288">
    <property type="entry name" value="Chorismate lyase-like"/>
    <property type="match status" value="1"/>
</dbReference>
<protein>
    <submittedName>
        <fullName evidence="5">GntR family transcriptional regulator</fullName>
    </submittedName>
</protein>
<dbReference type="Gene3D" id="3.40.1410.10">
    <property type="entry name" value="Chorismate lyase-like"/>
    <property type="match status" value="1"/>
</dbReference>
<proteinExistence type="predicted"/>
<dbReference type="InterPro" id="IPR036388">
    <property type="entry name" value="WH-like_DNA-bd_sf"/>
</dbReference>
<accession>A0A414PYW3</accession>
<dbReference type="InterPro" id="IPR000524">
    <property type="entry name" value="Tscrpt_reg_HTH_GntR"/>
</dbReference>
<dbReference type="InterPro" id="IPR028978">
    <property type="entry name" value="Chorismate_lyase_/UTRA_dom_sf"/>
</dbReference>
<organism evidence="5 6">
    <name type="scientific">Fusobacterium mortiferum</name>
    <dbReference type="NCBI Taxonomy" id="850"/>
    <lineage>
        <taxon>Bacteria</taxon>
        <taxon>Fusobacteriati</taxon>
        <taxon>Fusobacteriota</taxon>
        <taxon>Fusobacteriia</taxon>
        <taxon>Fusobacteriales</taxon>
        <taxon>Fusobacteriaceae</taxon>
        <taxon>Fusobacterium</taxon>
    </lineage>
</organism>
<evidence type="ECO:0000256" key="3">
    <source>
        <dbReference type="ARBA" id="ARBA00023163"/>
    </source>
</evidence>
<dbReference type="Pfam" id="PF00392">
    <property type="entry name" value="GntR"/>
    <property type="match status" value="1"/>
</dbReference>
<dbReference type="SMART" id="SM00866">
    <property type="entry name" value="UTRA"/>
    <property type="match status" value="1"/>
</dbReference>
<dbReference type="RefSeq" id="WP_118234057.1">
    <property type="nucleotide sequence ID" value="NZ_QRHL01000003.1"/>
</dbReference>
<dbReference type="AlphaFoldDB" id="A0A414PYW3"/>
<dbReference type="InterPro" id="IPR011663">
    <property type="entry name" value="UTRA"/>
</dbReference>
<dbReference type="PRINTS" id="PR00035">
    <property type="entry name" value="HTHGNTR"/>
</dbReference>
<comment type="caution">
    <text evidence="5">The sequence shown here is derived from an EMBL/GenBank/DDBJ whole genome shotgun (WGS) entry which is preliminary data.</text>
</comment>
<dbReference type="SUPFAM" id="SSF46785">
    <property type="entry name" value="Winged helix' DNA-binding domain"/>
    <property type="match status" value="1"/>
</dbReference>
<dbReference type="PANTHER" id="PTHR44846:SF1">
    <property type="entry name" value="MANNOSYL-D-GLYCERATE TRANSPORT_METABOLISM SYSTEM REPRESSOR MNGR-RELATED"/>
    <property type="match status" value="1"/>
</dbReference>
<evidence type="ECO:0000259" key="4">
    <source>
        <dbReference type="PROSITE" id="PS50949"/>
    </source>
</evidence>
<keyword evidence="2" id="KW-0238">DNA-binding</keyword>
<keyword evidence="3" id="KW-0804">Transcription</keyword>
<dbReference type="SMART" id="SM00345">
    <property type="entry name" value="HTH_GNTR"/>
    <property type="match status" value="1"/>
</dbReference>
<dbReference type="InterPro" id="IPR050679">
    <property type="entry name" value="Bact_HTH_transcr_reg"/>
</dbReference>
<name>A0A414PYW3_FUSMR</name>
<sequence>MKKKDFIAEDIIGKIYQNKYKKEEKLPTERELAIQYGTSRDTVRNALKKLVDLNFLDIIQGKGIFVKDIIGGSSIIYNSLLNKNYKQISSKILYLKEVFPNIEMQKIFDISEDEALWEYKRIRIVDLKKIQIELTRIPKKLFPNLTLKNIEGSFHEYVTLQNYNISHFITTYTSINLKKEDAELLNSKKGKAVMLIKNRGILSDSTMFEYSELICEDYSCSYISNFNPRLQTLRKNS</sequence>
<evidence type="ECO:0000313" key="6">
    <source>
        <dbReference type="Proteomes" id="UP000284676"/>
    </source>
</evidence>
<gene>
    <name evidence="5" type="ORF">DW663_02955</name>
</gene>
<dbReference type="PANTHER" id="PTHR44846">
    <property type="entry name" value="MANNOSYL-D-GLYCERATE TRANSPORT/METABOLISM SYSTEM REPRESSOR MNGR-RELATED"/>
    <property type="match status" value="1"/>
</dbReference>
<dbReference type="GO" id="GO:0003677">
    <property type="term" value="F:DNA binding"/>
    <property type="evidence" value="ECO:0007669"/>
    <property type="project" value="UniProtKB-KW"/>
</dbReference>
<dbReference type="GO" id="GO:0045892">
    <property type="term" value="P:negative regulation of DNA-templated transcription"/>
    <property type="evidence" value="ECO:0007669"/>
    <property type="project" value="TreeGrafter"/>
</dbReference>
<evidence type="ECO:0000256" key="1">
    <source>
        <dbReference type="ARBA" id="ARBA00023015"/>
    </source>
</evidence>
<feature type="domain" description="HTH gntR-type" evidence="4">
    <location>
        <begin position="1"/>
        <end position="69"/>
    </location>
</feature>